<dbReference type="EMBL" id="QEAO01000004">
    <property type="protein sequence ID" value="TPX36602.1"/>
    <property type="molecule type" value="Genomic_DNA"/>
</dbReference>
<sequence length="325" mass="35111">MAEQLSQLTQIAATTSQSGASFKNHGLPSYIYSAKHVIGASSAAFCSVLVGFPFDSLKTRMQAYDYLSMNDCIRKTYAKEGLIGFFRGCGPPLVTVAAVKSISFSIYTSTKARLSATTQWNTDTSVSALVAISTAAGTTAGVGVSVLSCPLELVKIQRQLERLVLASSAATTRSKTKSSFRVASDIIRAKGVVGLYRGISLHLLRDSVGTGIYFSSYESAKRLLTPSDKKPGPLTHLLSGAASGITSWLVIFPVDMVKTRVQKQILLETTGSESKVVDIVKTIFAREGLRGFYNGFTATLFRAVPIHSINWIVYEQVVKLIEQNR</sequence>
<evidence type="ECO:0000256" key="9">
    <source>
        <dbReference type="PROSITE-ProRule" id="PRU00282"/>
    </source>
</evidence>
<feature type="repeat" description="Solcar" evidence="9">
    <location>
        <begin position="128"/>
        <end position="223"/>
    </location>
</feature>
<dbReference type="OrthoDB" id="2382881at2759"/>
<feature type="repeat" description="Solcar" evidence="9">
    <location>
        <begin position="231"/>
        <end position="320"/>
    </location>
</feature>
<evidence type="ECO:0000256" key="4">
    <source>
        <dbReference type="ARBA" id="ARBA00022692"/>
    </source>
</evidence>
<evidence type="ECO:0000313" key="11">
    <source>
        <dbReference type="EMBL" id="TPX36602.1"/>
    </source>
</evidence>
<keyword evidence="6" id="KW-1133">Transmembrane helix</keyword>
<keyword evidence="5" id="KW-0677">Repeat</keyword>
<dbReference type="PANTHER" id="PTHR45624:SF9">
    <property type="entry name" value="CARRIER PROTEIN, PUTATIVE (AFU_ORTHOLOGUE AFUA_4G06390)-RELATED"/>
    <property type="match status" value="1"/>
</dbReference>
<dbReference type="InterPro" id="IPR018108">
    <property type="entry name" value="MCP_transmembrane"/>
</dbReference>
<accession>A0A507CAG6</accession>
<organism evidence="11 12">
    <name type="scientific">Synchytrium microbalum</name>
    <dbReference type="NCBI Taxonomy" id="1806994"/>
    <lineage>
        <taxon>Eukaryota</taxon>
        <taxon>Fungi</taxon>
        <taxon>Fungi incertae sedis</taxon>
        <taxon>Chytridiomycota</taxon>
        <taxon>Chytridiomycota incertae sedis</taxon>
        <taxon>Chytridiomycetes</taxon>
        <taxon>Synchytriales</taxon>
        <taxon>Synchytriaceae</taxon>
        <taxon>Synchytrium</taxon>
    </lineage>
</organism>
<dbReference type="AlphaFoldDB" id="A0A507CAG6"/>
<dbReference type="RefSeq" id="XP_031026816.1">
    <property type="nucleotide sequence ID" value="XM_031167103.1"/>
</dbReference>
<keyword evidence="3 10" id="KW-0813">Transport</keyword>
<evidence type="ECO:0000256" key="3">
    <source>
        <dbReference type="ARBA" id="ARBA00022448"/>
    </source>
</evidence>
<dbReference type="InterPro" id="IPR023395">
    <property type="entry name" value="MCP_dom_sf"/>
</dbReference>
<evidence type="ECO:0000256" key="6">
    <source>
        <dbReference type="ARBA" id="ARBA00022989"/>
    </source>
</evidence>
<dbReference type="GO" id="GO:0022857">
    <property type="term" value="F:transmembrane transporter activity"/>
    <property type="evidence" value="ECO:0007669"/>
    <property type="project" value="TreeGrafter"/>
</dbReference>
<dbReference type="Proteomes" id="UP000319731">
    <property type="component" value="Unassembled WGS sequence"/>
</dbReference>
<comment type="similarity">
    <text evidence="2 10">Belongs to the mitochondrial carrier (TC 2.A.29) family.</text>
</comment>
<reference evidence="11 12" key="1">
    <citation type="journal article" date="2019" name="Sci. Rep.">
        <title>Comparative genomics of chytrid fungi reveal insights into the obligate biotrophic and pathogenic lifestyle of Synchytrium endobioticum.</title>
        <authorList>
            <person name="van de Vossenberg B.T.L.H."/>
            <person name="Warris S."/>
            <person name="Nguyen H.D.T."/>
            <person name="van Gent-Pelzer M.P.E."/>
            <person name="Joly D.L."/>
            <person name="van de Geest H.C."/>
            <person name="Bonants P.J.M."/>
            <person name="Smith D.S."/>
            <person name="Levesque C.A."/>
            <person name="van der Lee T.A.J."/>
        </authorList>
    </citation>
    <scope>NUCLEOTIDE SEQUENCE [LARGE SCALE GENOMIC DNA]</scope>
    <source>
        <strain evidence="11 12">JEL517</strain>
    </source>
</reference>
<dbReference type="GeneID" id="42002400"/>
<keyword evidence="8 9" id="KW-0472">Membrane</keyword>
<dbReference type="SUPFAM" id="SSF103506">
    <property type="entry name" value="Mitochondrial carrier"/>
    <property type="match status" value="1"/>
</dbReference>
<evidence type="ECO:0000256" key="5">
    <source>
        <dbReference type="ARBA" id="ARBA00022737"/>
    </source>
</evidence>
<keyword evidence="12" id="KW-1185">Reference proteome</keyword>
<evidence type="ECO:0000256" key="2">
    <source>
        <dbReference type="ARBA" id="ARBA00006375"/>
    </source>
</evidence>
<comment type="caution">
    <text evidence="11">The sequence shown here is derived from an EMBL/GenBank/DDBJ whole genome shotgun (WGS) entry which is preliminary data.</text>
</comment>
<comment type="subcellular location">
    <subcellularLocation>
        <location evidence="1">Mitochondrion membrane</location>
        <topology evidence="1">Multi-pass membrane protein</topology>
    </subcellularLocation>
</comment>
<feature type="repeat" description="Solcar" evidence="9">
    <location>
        <begin position="31"/>
        <end position="113"/>
    </location>
</feature>
<evidence type="ECO:0000256" key="8">
    <source>
        <dbReference type="ARBA" id="ARBA00023136"/>
    </source>
</evidence>
<evidence type="ECO:0000256" key="10">
    <source>
        <dbReference type="RuleBase" id="RU000488"/>
    </source>
</evidence>
<evidence type="ECO:0008006" key="13">
    <source>
        <dbReference type="Google" id="ProtNLM"/>
    </source>
</evidence>
<keyword evidence="4 9" id="KW-0812">Transmembrane</keyword>
<evidence type="ECO:0000256" key="7">
    <source>
        <dbReference type="ARBA" id="ARBA00023128"/>
    </source>
</evidence>
<dbReference type="PROSITE" id="PS50920">
    <property type="entry name" value="SOLCAR"/>
    <property type="match status" value="3"/>
</dbReference>
<name>A0A507CAG6_9FUNG</name>
<dbReference type="InterPro" id="IPR050567">
    <property type="entry name" value="Mitochondrial_Carrier"/>
</dbReference>
<dbReference type="Gene3D" id="1.50.40.10">
    <property type="entry name" value="Mitochondrial carrier domain"/>
    <property type="match status" value="2"/>
</dbReference>
<dbReference type="Pfam" id="PF00153">
    <property type="entry name" value="Mito_carr"/>
    <property type="match status" value="3"/>
</dbReference>
<proteinExistence type="inferred from homology"/>
<keyword evidence="7" id="KW-0496">Mitochondrion</keyword>
<dbReference type="PANTHER" id="PTHR45624">
    <property type="entry name" value="MITOCHONDRIAL BASIC AMINO ACIDS TRANSPORTER-RELATED"/>
    <property type="match status" value="1"/>
</dbReference>
<evidence type="ECO:0000256" key="1">
    <source>
        <dbReference type="ARBA" id="ARBA00004225"/>
    </source>
</evidence>
<evidence type="ECO:0000313" key="12">
    <source>
        <dbReference type="Proteomes" id="UP000319731"/>
    </source>
</evidence>
<gene>
    <name evidence="11" type="ORF">SmJEL517_g01175</name>
</gene>
<dbReference type="GO" id="GO:0031966">
    <property type="term" value="C:mitochondrial membrane"/>
    <property type="evidence" value="ECO:0007669"/>
    <property type="project" value="UniProtKB-SubCell"/>
</dbReference>
<protein>
    <recommendedName>
        <fullName evidence="13">Mitochondrial carrier protein</fullName>
    </recommendedName>
</protein>